<feature type="compositionally biased region" description="Basic residues" evidence="1">
    <location>
        <begin position="214"/>
        <end position="225"/>
    </location>
</feature>
<dbReference type="OrthoDB" id="2801388at2759"/>
<feature type="compositionally biased region" description="Low complexity" evidence="1">
    <location>
        <begin position="256"/>
        <end position="272"/>
    </location>
</feature>
<sequence length="292" mass="32549">MHSQDSLNRGSPEASSFLRRPEDLRRFLDDIIRVATAAKSLLETCGGPLEASKSCVQPPPTSDSRSPRRTYSFRFFCGQTGHIQANCGPCKQYLAAGKCLLVKGRVVLPTGQEIPREVPGRTLKDRLDSWDLGNRSKVPVRAPSTPLSSSDASLCRPRSPSHTLPTSYSRGRPQSRSRSRGRSRPHSPSRSHLENLPSRSSRYVHSYLSGSHSCRSRSRDHRRRSPPPAPLLGCSRLPTLSRDNPDLDRLSSQLVSRLASYSTRSSYSSHAPAHSRRSRSRSRTPQPSRRVY</sequence>
<dbReference type="AlphaFoldDB" id="A0A0C9ZLS6"/>
<feature type="compositionally biased region" description="Low complexity" evidence="1">
    <location>
        <begin position="283"/>
        <end position="292"/>
    </location>
</feature>
<dbReference type="HOGENOM" id="CLU_083086_0_0_1"/>
<evidence type="ECO:0000256" key="1">
    <source>
        <dbReference type="SAM" id="MobiDB-lite"/>
    </source>
</evidence>
<reference evidence="3" key="2">
    <citation type="submission" date="2015-01" db="EMBL/GenBank/DDBJ databases">
        <title>Evolutionary Origins and Diversification of the Mycorrhizal Mutualists.</title>
        <authorList>
            <consortium name="DOE Joint Genome Institute"/>
            <consortium name="Mycorrhizal Genomics Consortium"/>
            <person name="Kohler A."/>
            <person name="Kuo A."/>
            <person name="Nagy L.G."/>
            <person name="Floudas D."/>
            <person name="Copeland A."/>
            <person name="Barry K.W."/>
            <person name="Cichocki N."/>
            <person name="Veneault-Fourrey C."/>
            <person name="LaButti K."/>
            <person name="Lindquist E.A."/>
            <person name="Lipzen A."/>
            <person name="Lundell T."/>
            <person name="Morin E."/>
            <person name="Murat C."/>
            <person name="Riley R."/>
            <person name="Ohm R."/>
            <person name="Sun H."/>
            <person name="Tunlid A."/>
            <person name="Henrissat B."/>
            <person name="Grigoriev I.V."/>
            <person name="Hibbett D.S."/>
            <person name="Martin F."/>
        </authorList>
    </citation>
    <scope>NUCLEOTIDE SEQUENCE [LARGE SCALE GENOMIC DNA]</scope>
    <source>
        <strain evidence="3">441</strain>
    </source>
</reference>
<reference evidence="2 3" key="1">
    <citation type="submission" date="2014-04" db="EMBL/GenBank/DDBJ databases">
        <authorList>
            <consortium name="DOE Joint Genome Institute"/>
            <person name="Kuo A."/>
            <person name="Kohler A."/>
            <person name="Costa M.D."/>
            <person name="Nagy L.G."/>
            <person name="Floudas D."/>
            <person name="Copeland A."/>
            <person name="Barry K.W."/>
            <person name="Cichocki N."/>
            <person name="Veneault-Fourrey C."/>
            <person name="LaButti K."/>
            <person name="Lindquist E.A."/>
            <person name="Lipzen A."/>
            <person name="Lundell T."/>
            <person name="Morin E."/>
            <person name="Murat C."/>
            <person name="Sun H."/>
            <person name="Tunlid A."/>
            <person name="Henrissat B."/>
            <person name="Grigoriev I.V."/>
            <person name="Hibbett D.S."/>
            <person name="Martin F."/>
            <person name="Nordberg H.P."/>
            <person name="Cantor M.N."/>
            <person name="Hua S.X."/>
        </authorList>
    </citation>
    <scope>NUCLEOTIDE SEQUENCE [LARGE SCALE GENOMIC DNA]</scope>
    <source>
        <strain evidence="2 3">441</strain>
    </source>
</reference>
<organism evidence="2 3">
    <name type="scientific">Pisolithus microcarpus 441</name>
    <dbReference type="NCBI Taxonomy" id="765257"/>
    <lineage>
        <taxon>Eukaryota</taxon>
        <taxon>Fungi</taxon>
        <taxon>Dikarya</taxon>
        <taxon>Basidiomycota</taxon>
        <taxon>Agaricomycotina</taxon>
        <taxon>Agaricomycetes</taxon>
        <taxon>Agaricomycetidae</taxon>
        <taxon>Boletales</taxon>
        <taxon>Sclerodermatineae</taxon>
        <taxon>Pisolithaceae</taxon>
        <taxon>Pisolithus</taxon>
    </lineage>
</organism>
<gene>
    <name evidence="2" type="ORF">PISMIDRAFT_231576</name>
</gene>
<keyword evidence="3" id="KW-1185">Reference proteome</keyword>
<name>A0A0C9ZLS6_9AGAM</name>
<dbReference type="Proteomes" id="UP000054018">
    <property type="component" value="Unassembled WGS sequence"/>
</dbReference>
<protein>
    <submittedName>
        <fullName evidence="2">Uncharacterized protein</fullName>
    </submittedName>
</protein>
<evidence type="ECO:0000313" key="3">
    <source>
        <dbReference type="Proteomes" id="UP000054018"/>
    </source>
</evidence>
<feature type="compositionally biased region" description="Basic residues" evidence="1">
    <location>
        <begin position="173"/>
        <end position="189"/>
    </location>
</feature>
<feature type="region of interest" description="Disordered" evidence="1">
    <location>
        <begin position="133"/>
        <end position="292"/>
    </location>
</feature>
<feature type="compositionally biased region" description="Basic residues" evidence="1">
    <location>
        <begin position="273"/>
        <end position="282"/>
    </location>
</feature>
<evidence type="ECO:0000313" key="2">
    <source>
        <dbReference type="EMBL" id="KIK26854.1"/>
    </source>
</evidence>
<dbReference type="EMBL" id="KN833699">
    <property type="protein sequence ID" value="KIK26854.1"/>
    <property type="molecule type" value="Genomic_DNA"/>
</dbReference>
<accession>A0A0C9ZLS6</accession>
<dbReference type="STRING" id="765257.A0A0C9ZLS6"/>
<proteinExistence type="predicted"/>